<dbReference type="PANTHER" id="PTHR42997">
    <property type="entry name" value="HIT FAMILY HYDROLASE"/>
    <property type="match status" value="1"/>
</dbReference>
<reference evidence="3" key="1">
    <citation type="submission" date="2019-02" db="EMBL/GenBank/DDBJ databases">
        <authorList>
            <person name="Gruber-Vodicka R. H."/>
            <person name="Seah K. B. B."/>
        </authorList>
    </citation>
    <scope>NUCLEOTIDE SEQUENCE</scope>
    <source>
        <strain evidence="4">BECK_BZ163</strain>
        <strain evidence="5">BECK_BZ164</strain>
        <strain evidence="3">BECK_BZ165</strain>
    </source>
</reference>
<dbReference type="SUPFAM" id="SSF54197">
    <property type="entry name" value="HIT-like"/>
    <property type="match status" value="1"/>
</dbReference>
<gene>
    <name evidence="4" type="ORF">BECKFM1743A_GA0114220_105203</name>
    <name evidence="5" type="ORF">BECKFM1743B_GA0114221_104881</name>
    <name evidence="3" type="ORF">BECKFM1743C_GA0114222_100299</name>
</gene>
<evidence type="ECO:0000313" key="5">
    <source>
        <dbReference type="EMBL" id="VFK17552.1"/>
    </source>
</evidence>
<accession>A0A450S228</accession>
<dbReference type="InterPro" id="IPR019808">
    <property type="entry name" value="Histidine_triad_CS"/>
</dbReference>
<protein>
    <submittedName>
        <fullName evidence="3">Diadenosine tetraphosphate (Ap4A) hydrolase</fullName>
    </submittedName>
</protein>
<evidence type="ECO:0000259" key="2">
    <source>
        <dbReference type="PROSITE" id="PS51084"/>
    </source>
</evidence>
<dbReference type="PROSITE" id="PS51084">
    <property type="entry name" value="HIT_2"/>
    <property type="match status" value="1"/>
</dbReference>
<dbReference type="PROSITE" id="PS00892">
    <property type="entry name" value="HIT_1"/>
    <property type="match status" value="1"/>
</dbReference>
<dbReference type="InterPro" id="IPR052908">
    <property type="entry name" value="AP-4-A_phosphorylase"/>
</dbReference>
<dbReference type="EMBL" id="CAADEZ010000520">
    <property type="protein sequence ID" value="VFJ69742.1"/>
    <property type="molecule type" value="Genomic_DNA"/>
</dbReference>
<evidence type="ECO:0000313" key="3">
    <source>
        <dbReference type="EMBL" id="VFJ45694.1"/>
    </source>
</evidence>
<dbReference type="AlphaFoldDB" id="A0A450S228"/>
<dbReference type="Gene3D" id="3.30.428.10">
    <property type="entry name" value="HIT-like"/>
    <property type="match status" value="1"/>
</dbReference>
<dbReference type="Pfam" id="PF01230">
    <property type="entry name" value="HIT"/>
    <property type="match status" value="1"/>
</dbReference>
<organism evidence="3">
    <name type="scientific">Candidatus Kentrum sp. FM</name>
    <dbReference type="NCBI Taxonomy" id="2126340"/>
    <lineage>
        <taxon>Bacteria</taxon>
        <taxon>Pseudomonadati</taxon>
        <taxon>Pseudomonadota</taxon>
        <taxon>Gammaproteobacteria</taxon>
        <taxon>Candidatus Kentrum</taxon>
    </lineage>
</organism>
<evidence type="ECO:0000256" key="1">
    <source>
        <dbReference type="PROSITE-ProRule" id="PRU00464"/>
    </source>
</evidence>
<dbReference type="InterPro" id="IPR011146">
    <property type="entry name" value="HIT-like"/>
</dbReference>
<feature type="domain" description="HIT" evidence="2">
    <location>
        <begin position="16"/>
        <end position="123"/>
    </location>
</feature>
<dbReference type="InterPro" id="IPR036265">
    <property type="entry name" value="HIT-like_sf"/>
</dbReference>
<evidence type="ECO:0000313" key="4">
    <source>
        <dbReference type="EMBL" id="VFJ69742.1"/>
    </source>
</evidence>
<dbReference type="EMBL" id="CAADFL010000488">
    <property type="protein sequence ID" value="VFK17552.1"/>
    <property type="molecule type" value="Genomic_DNA"/>
</dbReference>
<dbReference type="PANTHER" id="PTHR42997:SF1">
    <property type="entry name" value="AP-4-A PHOSPHORYLASE"/>
    <property type="match status" value="1"/>
</dbReference>
<proteinExistence type="predicted"/>
<feature type="short sequence motif" description="Histidine triad motif" evidence="1">
    <location>
        <begin position="108"/>
        <end position="112"/>
    </location>
</feature>
<keyword evidence="3" id="KW-0378">Hydrolase</keyword>
<name>A0A450S228_9GAMM</name>
<dbReference type="GO" id="GO:0016787">
    <property type="term" value="F:hydrolase activity"/>
    <property type="evidence" value="ECO:0007669"/>
    <property type="project" value="UniProtKB-KW"/>
</dbReference>
<sequence>MSQETMSPETNSSAAEHCRFCTSKPSRRLMIEGQYGFAAWDRHPVSDGHFLVIPYRHFSDYFDINDEEREELWSLVAEGKKMADEKHHPDGYNIGINVGKWAGQSIPHLHIHVIPRYKGDVENPKGGVRGVIPHKKLYTFTPD</sequence>
<dbReference type="EMBL" id="CAADFA010000029">
    <property type="protein sequence ID" value="VFJ45694.1"/>
    <property type="molecule type" value="Genomic_DNA"/>
</dbReference>